<feature type="region of interest" description="Disordered" evidence="6">
    <location>
        <begin position="1846"/>
        <end position="1866"/>
    </location>
</feature>
<keyword evidence="1" id="KW-0732">Signal</keyword>
<evidence type="ECO:0000256" key="6">
    <source>
        <dbReference type="SAM" id="MobiDB-lite"/>
    </source>
</evidence>
<dbReference type="InterPro" id="IPR001846">
    <property type="entry name" value="VWF_type-D"/>
</dbReference>
<evidence type="ECO:0000259" key="7">
    <source>
        <dbReference type="PROSITE" id="PS51211"/>
    </source>
</evidence>
<comment type="caution">
    <text evidence="5">Lacks conserved residue(s) required for the propagation of feature annotation.</text>
</comment>
<dbReference type="GO" id="GO:0005319">
    <property type="term" value="F:lipid transporter activity"/>
    <property type="evidence" value="ECO:0007669"/>
    <property type="project" value="InterPro"/>
</dbReference>
<dbReference type="GO" id="GO:0045735">
    <property type="term" value="F:nutrient reservoir activity"/>
    <property type="evidence" value="ECO:0007669"/>
    <property type="project" value="UniProtKB-KW"/>
</dbReference>
<feature type="domain" description="VWFD" evidence="8">
    <location>
        <begin position="2180"/>
        <end position="2399"/>
    </location>
</feature>
<dbReference type="Pfam" id="PF09172">
    <property type="entry name" value="Vit_open_b-sht"/>
    <property type="match status" value="1"/>
</dbReference>
<dbReference type="SUPFAM" id="SSF48431">
    <property type="entry name" value="Lipovitellin-phosvitin complex, superhelical domain"/>
    <property type="match status" value="2"/>
</dbReference>
<dbReference type="InterPro" id="IPR015816">
    <property type="entry name" value="Vitellinogen_b-sht_N"/>
</dbReference>
<dbReference type="InterPro" id="IPR011030">
    <property type="entry name" value="Lipovitellin_superhlx_dom"/>
</dbReference>
<dbReference type="Pfam" id="PF00094">
    <property type="entry name" value="VWD"/>
    <property type="match status" value="1"/>
</dbReference>
<reference evidence="9" key="1">
    <citation type="submission" date="2014-05" db="EMBL/GenBank/DDBJ databases">
        <title>The genome and life-stage specific transcriptomes of Globodera pallida elucidate key aspects of plant parasitism by a cyst nematode.</title>
        <authorList>
            <person name="Cotton J.A."/>
            <person name="Lilley C.J."/>
            <person name="Jones L.M."/>
            <person name="Kikuchi T."/>
            <person name="Reid A.J."/>
            <person name="Thorpe P."/>
            <person name="Tsai I.J."/>
            <person name="Beasley H."/>
            <person name="Blok V."/>
            <person name="Cock P.J.A."/>
            <person name="Van den Akker S.E."/>
            <person name="Holroyd N."/>
            <person name="Hunt M."/>
            <person name="Mantelin S."/>
            <person name="Naghra H."/>
            <person name="Pain A."/>
            <person name="Palomares-Rius J.E."/>
            <person name="Zarowiecki M."/>
            <person name="Berriman M."/>
            <person name="Jones J.T."/>
            <person name="Urwin P.E."/>
        </authorList>
    </citation>
    <scope>NUCLEOTIDE SEQUENCE [LARGE SCALE GENOMIC DNA]</scope>
    <source>
        <strain evidence="9">Lindley</strain>
    </source>
</reference>
<organism evidence="9 10">
    <name type="scientific">Globodera pallida</name>
    <name type="common">Potato cyst nematode worm</name>
    <name type="synonym">Heterodera pallida</name>
    <dbReference type="NCBI Taxonomy" id="36090"/>
    <lineage>
        <taxon>Eukaryota</taxon>
        <taxon>Metazoa</taxon>
        <taxon>Ecdysozoa</taxon>
        <taxon>Nematoda</taxon>
        <taxon>Chromadorea</taxon>
        <taxon>Rhabditida</taxon>
        <taxon>Tylenchina</taxon>
        <taxon>Tylenchomorpha</taxon>
        <taxon>Tylenchoidea</taxon>
        <taxon>Heteroderidae</taxon>
        <taxon>Heteroderinae</taxon>
        <taxon>Globodera</taxon>
    </lineage>
</organism>
<dbReference type="InterPro" id="IPR001747">
    <property type="entry name" value="Vitellogenin_N"/>
</dbReference>
<evidence type="ECO:0000256" key="2">
    <source>
        <dbReference type="ARBA" id="ARBA00022761"/>
    </source>
</evidence>
<dbReference type="SMART" id="SM00216">
    <property type="entry name" value="VWD"/>
    <property type="match status" value="1"/>
</dbReference>
<feature type="region of interest" description="Disordered" evidence="6">
    <location>
        <begin position="184"/>
        <end position="212"/>
    </location>
</feature>
<feature type="compositionally biased region" description="Low complexity" evidence="6">
    <location>
        <begin position="1846"/>
        <end position="1856"/>
    </location>
</feature>
<proteinExistence type="predicted"/>
<feature type="region of interest" description="Disordered" evidence="6">
    <location>
        <begin position="2071"/>
        <end position="2102"/>
    </location>
</feature>
<dbReference type="SMART" id="SM00638">
    <property type="entry name" value="LPD_N"/>
    <property type="match status" value="1"/>
</dbReference>
<dbReference type="SUPFAM" id="SSF56968">
    <property type="entry name" value="Lipovitellin-phosvitin complex, beta-sheet shell regions"/>
    <property type="match status" value="2"/>
</dbReference>
<dbReference type="SMART" id="SM01169">
    <property type="entry name" value="DUF1943"/>
    <property type="match status" value="1"/>
</dbReference>
<dbReference type="InterPro" id="IPR050733">
    <property type="entry name" value="Vitellogenin/Apolipophorin"/>
</dbReference>
<dbReference type="PANTHER" id="PTHR23345:SF15">
    <property type="entry name" value="VITELLOGENIN 1-RELATED"/>
    <property type="match status" value="1"/>
</dbReference>
<dbReference type="Proteomes" id="UP000050741">
    <property type="component" value="Unassembled WGS sequence"/>
</dbReference>
<protein>
    <submittedName>
        <fullName evidence="10">Transmembrane protein</fullName>
    </submittedName>
</protein>
<evidence type="ECO:0000256" key="5">
    <source>
        <dbReference type="PROSITE-ProRule" id="PRU00557"/>
    </source>
</evidence>
<feature type="region of interest" description="Disordered" evidence="6">
    <location>
        <begin position="2273"/>
        <end position="2292"/>
    </location>
</feature>
<feature type="region of interest" description="Disordered" evidence="6">
    <location>
        <begin position="1452"/>
        <end position="1481"/>
    </location>
</feature>
<dbReference type="Gene3D" id="1.25.10.20">
    <property type="entry name" value="Vitellinogen, superhelical"/>
    <property type="match status" value="2"/>
</dbReference>
<feature type="region of interest" description="Disordered" evidence="6">
    <location>
        <begin position="848"/>
        <end position="867"/>
    </location>
</feature>
<dbReference type="WBParaSite" id="GPLIN_000564000">
    <property type="protein sequence ID" value="GPLIN_000564000"/>
    <property type="gene ID" value="GPLIN_000564000"/>
</dbReference>
<evidence type="ECO:0000259" key="8">
    <source>
        <dbReference type="PROSITE" id="PS51233"/>
    </source>
</evidence>
<dbReference type="Gene3D" id="2.30.230.10">
    <property type="entry name" value="Lipovitellin, beta-sheet shell regions, chain A"/>
    <property type="match status" value="1"/>
</dbReference>
<evidence type="ECO:0000313" key="10">
    <source>
        <dbReference type="WBParaSite" id="GPLIN_000564000"/>
    </source>
</evidence>
<keyword evidence="2" id="KW-0758">Storage protein</keyword>
<dbReference type="PROSITE" id="PS51233">
    <property type="entry name" value="VWFD"/>
    <property type="match status" value="1"/>
</dbReference>
<dbReference type="InterPro" id="IPR015819">
    <property type="entry name" value="Lipid_transp_b-sht_shell"/>
</dbReference>
<feature type="domain" description="Vitellogenin" evidence="7">
    <location>
        <begin position="534"/>
        <end position="1408"/>
    </location>
</feature>
<feature type="region of interest" description="Disordered" evidence="6">
    <location>
        <begin position="2471"/>
        <end position="2497"/>
    </location>
</feature>
<keyword evidence="9" id="KW-1185">Reference proteome</keyword>
<accession>A0A183BYF0</accession>
<dbReference type="InterPro" id="IPR015255">
    <property type="entry name" value="Vitellinogen_open_b-sht"/>
</dbReference>
<dbReference type="PANTHER" id="PTHR23345">
    <property type="entry name" value="VITELLOGENIN-RELATED"/>
    <property type="match status" value="1"/>
</dbReference>
<evidence type="ECO:0000256" key="1">
    <source>
        <dbReference type="ARBA" id="ARBA00022729"/>
    </source>
</evidence>
<sequence length="2546" mass="287275">MLSTGSAFLFDLNDLQFLLHPTPVFAHPLLFGNRTKNAIPSASKQQQLSDKAETIEAQCLKNEMEANGGGNDDEKQQHFVDPLNASAIDEKTTQLEKRHSVHQHNGFASGGDTPTAILFTERLNNTLAECESEQWPLDGVDPSLVGHRPWRVLRQRILDTFSSTTDRLSLESSFLRVNKISGGEGDDSAQRARSLRKRNGGTGRKGQKNFVTEQQQPVSKFHELTQDEWTRKLKELRRILIVKWEEENRVECIKLTAEVAALISTISSAQFYPAQFVHVTDFLDLFGHLVYERLFRMAGEERRAAGLGVLPAHFDTNDVLETTRMKTRNWFGKINETVALLAPRIYLLAALLPCQRFMDPLGAAQENVMELCQSVKQVQHPLISSYLRCYICRVAMRLNAADRAPHWKCLNDWLQTYSQQPTFLLAPAMEWIVQCVAFNATSRYSMRRCPLPLFRLFALASLLVVVTCRSNYASKYDDKFRHYHHEQNGQQDDQDHDYGFQRVAREREGHLSNDYLKGKFGMSSDKRTPTFKSFQPGYKFQFLYDSQTTSGYAPWVSIQRAMGRFQALATFEAIGPGEASMQLSECLIGQLNGQSPTAGVWNPGQLLPVRVFESVMHFSHVQLEQPVRFTYSRDGIHHIYFDPMEPAWSRNYKKAILSTGQFRLGAKDDGDEADQNQTNQTERSEEWKTKWQQTFSVHETSIEGNCETDYTIVPFSRELISVTKSINFDRCTRLADIAYGMQADEEAKQRGQHNNKPYQEQRERTDNEQQLNGGANPMISRQFLDRSTTIRYLFVNQLKNNSMDLDHSSLLPHSVELLSQYTLKGSEAEQSQAMQTVAVAKLTYIETKQNRQKKNKRQQQQDDKSGLEREQLLYTGEMEQQEKCFFMFGDETSETVRCQRRAKAFNNDELHGVPLVISGSRMPSPGSPFPLNFPNSTTKMRRAEFCVRNVAQAQAEDNDGTLQAMSQAEFMDEFVQLLRFSTEQELKQLKERLDNDRIAAQLFADALAAAGTRNTLKLLLTRIEQGEFTELKAAQMLKTFSRGSGLPAPSDRIADALLALCKTEHVQNSELLRQTTAGTRNTLKLLLTRIEQGEFTELKAAQMLKTFSRGSGLPAPSDRIADALLALCKTEHVQNSELLRQTSWLSFGAIVGELMQLKRIQRQSPVGTPLGEKIEQCPDHKMELYTKALLEQFSTGAGDDPMEKIVALKAIGNAALDEVPEVLATLISPNWSEQQNDEQPTSFAKQLQEMQRQNAIEALRRIPSARVQQLLLPVYTNQQELPQTRTVALNVLMQSQLRPSDAVIEQIAFTMAKERCLQVLAYSYTTLKALSQSPAKRHQHSAQRIKEALRVSGLDELELEKRIRHKDIVGLSRFVQTNALYSAEEGQGILLQASNVFTDKTSALPNHAFLSLSSLFNGQMSEEQLKLTVSQWNIESLLFTDAGLKELLKNGQENHQQQQRNGTEQQQQPSEESSSSSSWTSSAAEQLRSLWRRLSIVGRSNEEQSTDQMQQQKPVMLLALRVNNIDTVVLPFGIGGQQRSNSLISALKKLLAVGIGSISKLTGTSQHHRQPAVDTSGILFWHERAARVPMSTGQQLHVQHKSFLYGSIRANAERLGHSHIGLRLHPSATFGRIQKMKVWASPVHSSGVKNIGAIEANMPLKAQLNTLSQQKQVKLNIKVPQTPTRLFSMHTMPMTFVGTEDTQNNLSQHPSVFSHFGEQCKAVQNQQLLSMAKTFDKHSNTEHSLLQLPFHARGFLHMPRRVDKLKEWVKVLLSAENHYQVMLEPQAGRSPHEIAFYLGWNLFQPHPTIGGLSRAELKQFLNQFTLVTPKSGDGEEADREEQWWTAAASSASSSAEESQKEEQQQRRIGAYLDKLGERKAYKHTLKASMETVGSDQNRRAEFKLDNVCDERMRSCTLHAQVQHLGQQQQPQWSADLRVQSLYPEQAPDLEHVMLHSREDKPQQQQQMFLCQAELEWNANGQLKEMIKLNIKGEPSTEMLRLAHQFVQQQSSGSNVANSAVLPTNAGHPFVDKYTVVVNWQLRAAAQNAFVRYLETMKCSHFFNVDSKIVMSSSNNDDDSEEENSMISTGRQQQQQQQSVKQGTTITTLSIDPITHQHINMTVRTADQLTVFRMVKMGSPVRPFPLVRSSPAGTFSNAAPARVVSISRVVHQMAHPFRSRAVCRLDTSKRQIRTFDGAERMDTPIPKCWTVLAKDCSAEGQSQYAVLIKSSSSDNNQMKLKVIAPDIGILLVEPHAQQPDTKKQPQLQLQLHINGKQQQQKRTFTSDTPLSDLPDGIEFAHSSSTEKEAVIIETTTSINGAEPIAGITGALSVHFDGQKVRITLNGQQNRQKPCGLCGNWNDNAEDELSMPDGSQTESAKAFNRAYSLIDDEGEEGGECEHNGILEKFHAQQEEPELDGQQLNTSGTVLEQIEPVLKTALIEYPHQLCFSLKPVKQCPSGSLTARNIAGELMDQQKQQQQQEAEEEEEEKAPKQQKVPFTCIERHSVEAKRFKAQIRRGEAVQLGDHRPISFQEVIIEADRCIKFDG</sequence>
<dbReference type="Gene3D" id="2.20.80.10">
    <property type="entry name" value="Lipovitellin-phosvitin complex, chain A, domain 4"/>
    <property type="match status" value="1"/>
</dbReference>
<feature type="compositionally biased region" description="Low complexity" evidence="6">
    <location>
        <begin position="1456"/>
        <end position="1481"/>
    </location>
</feature>
<keyword evidence="3" id="KW-1015">Disulfide bond</keyword>
<evidence type="ECO:0000256" key="4">
    <source>
        <dbReference type="ARBA" id="ARBA00023180"/>
    </source>
</evidence>
<reference evidence="10" key="2">
    <citation type="submission" date="2016-06" db="UniProtKB">
        <authorList>
            <consortium name="WormBaseParasite"/>
        </authorList>
    </citation>
    <scope>IDENTIFICATION</scope>
</reference>
<feature type="compositionally biased region" description="Polar residues" evidence="6">
    <location>
        <begin position="2273"/>
        <end position="2288"/>
    </location>
</feature>
<feature type="region of interest" description="Disordered" evidence="6">
    <location>
        <begin position="665"/>
        <end position="687"/>
    </location>
</feature>
<feature type="region of interest" description="Disordered" evidence="6">
    <location>
        <begin position="745"/>
        <end position="775"/>
    </location>
</feature>
<evidence type="ECO:0000256" key="3">
    <source>
        <dbReference type="ARBA" id="ARBA00023157"/>
    </source>
</evidence>
<dbReference type="PROSITE" id="PS51211">
    <property type="entry name" value="VITELLOGENIN"/>
    <property type="match status" value="1"/>
</dbReference>
<dbReference type="Pfam" id="PF01347">
    <property type="entry name" value="Vitellogenin_N"/>
    <property type="match status" value="2"/>
</dbReference>
<keyword evidence="4" id="KW-0325">Glycoprotein</keyword>
<name>A0A183BYF0_GLOPA</name>
<evidence type="ECO:0000313" key="9">
    <source>
        <dbReference type="Proteomes" id="UP000050741"/>
    </source>
</evidence>